<dbReference type="Pfam" id="PF23559">
    <property type="entry name" value="WHD_DRP"/>
    <property type="match status" value="4"/>
</dbReference>
<dbReference type="InterPro" id="IPR002182">
    <property type="entry name" value="NB-ARC"/>
</dbReference>
<feature type="domain" description="NB-ARC" evidence="5">
    <location>
        <begin position="1086"/>
        <end position="1187"/>
    </location>
</feature>
<dbReference type="InterPro" id="IPR036388">
    <property type="entry name" value="WH-like_DNA-bd_sf"/>
</dbReference>
<feature type="domain" description="Disease resistance protein winged helix" evidence="7">
    <location>
        <begin position="1889"/>
        <end position="1960"/>
    </location>
</feature>
<dbReference type="InterPro" id="IPR044974">
    <property type="entry name" value="Disease_R_plants"/>
</dbReference>
<dbReference type="InterPro" id="IPR055414">
    <property type="entry name" value="LRR_R13L4/SHOC2-like"/>
</dbReference>
<dbReference type="FunFam" id="3.40.50.300:FF:001091">
    <property type="entry name" value="Probable disease resistance protein At1g61300"/>
    <property type="match status" value="1"/>
</dbReference>
<feature type="domain" description="Disease resistance R13L4/SHOC-2-like LRR" evidence="8">
    <location>
        <begin position="551"/>
        <end position="872"/>
    </location>
</feature>
<keyword evidence="4" id="KW-0611">Plant defense</keyword>
<feature type="domain" description="Disease resistance protein winged helix" evidence="7">
    <location>
        <begin position="433"/>
        <end position="504"/>
    </location>
</feature>
<dbReference type="Pfam" id="PF00931">
    <property type="entry name" value="NB-ARC"/>
    <property type="match status" value="3"/>
</dbReference>
<sequence>MAMIAVQVVLEQLASLVAEETRFLGGVRGGIDELRDDLHSMKSFLQDAEERSESDEGLRAWVKQVRDVAYDAEDILEEFMLRFSPSHGSGFVHFLRDSYRSTCKLSARHRLAAHLESIKARVKAISERRNAFSLNRIDMPSTSSAAVEKWHDPRIASLYLDEADVVGIENPKRLLVSWLVEGEEKLSSISVVGMGGLGKTTLVKKVYDSHPIRRSFDAHSWVTVSKSFASAELLRVALQGFLVTANEPVPDNLQSMTDVQLIDALRKYLWRRRYVIVLDDVWDVNAWEKIKYAFPDCNCGSRIIFTTRLGNLAESIENTSHVYDLQALPENEAWTLFCKKAFRGEHKAVCPPELEEMSRDILRKCEGLPLAIVAIGGLLSKKKNQGLEWKKVRDCLATELKSNNDLGSLRRIVQLSYDDLPYYLKQCYLYLSVFPEDYLIKRMKLIRLWIVERFVEEKQGFTMEEVAEEYLNELVNRSLIQVVEMNHFNRVRTCRVHDLMREIIQLKSREESLVMIASGTRISKNEKVRRLSIHENSEDVQSELRFPYLWSFLLFSSHHSFEHGFRNYKLLRVLNLDRAPFSCFPPELVELIHLRYLSLRRTMIRELPESIRKLKYLEMLDLKGSTVSSLPSGITQLTCLCHLRSFRYSFQSSLFFSDTHGMRVPSGIGRLTSLQKLGGVEVNEDYESVRELGKLTQLRRLGILKLREEQGMDLCYTLERLKHLTAMYVVSLNKTDFLQLDSISSPPKHLQCIYLKCSLSALPGWIASHQYISKLVLQYSNLKTDPLKALQILPSLVVLELRQAYAGEELCCDTGGFSKLKKLGLHELGRLQRIRIAKGSMPGLERLDITACKVLETVPDGIENLKNIERLVLWEMPSTFMKTVERRRGEDFWRVQHITTITEKEFSNNLSQQPIYESRGRWVVLEQLASLVAEETRFLGGVRGGIDELRDDLSSMKSFLQDAEERSESDPGLRAWVKQVRDVAYDAEDILEEFMLRFSPSHGSGFVHFLRDSYRSTLKLSARHRLAAHLESIKARVKAISERRNAFSLNRIDMPSTSSAAVEKWHDPRIASLYLEEADVVGIENPKHLLVSWLVEGEEKLSSISVDGMGGLGKTTLVKKVYDSHPIRRSFDAHSWVTVSKSFASAELLRVALQGFLVTANEPVPDNLQSMTDVQLIDALRKYLWRRSNNDLGSLRRILQLSYDDLPYYLKQCYLYLSVFPEDHLIKRMKLIPLWIVERLTSLQKLVSVEVNEDYESVRELGKLTQLRRLGILKLREDQGMDLCYTLERLKHLTAMYVVSLNKTDFLQLDSISSPPKYLQRLYLKCSLSALPGWIASLQYISKLVLQYSNLKNDPLKALQKLPSLVVLELRQAYAGEELCCDPGGFSKLKRLGLHELERLQRVGIAKGSMPGLERLDITACTVLETVPDGIENLKNIEDLVLWHMPSTFIKTVERRRGEDFWRVQHITTITRMYKDGGLEWKKVRDCLATELKSNNDLGSLRRILQLSYDNLPYYLKQCYLYLSVFPEDYLIKRMELIRLWIVERFVEEKQGFTMEEVAEEYLNELVNRSLIQVVEMNYFNRVKTCRVHDLMREIIQLKSREESLVMIANGTRISKNEKVRRLSIHENSEEVQSDMRFPYLWSFLSFSSHHSFEHGFRNYKLLRVLNLDRAPFSCFPPELVELIHLRYLSLRWTMIRELPESIRKLKYLERLDLQGSTVSSLPTGITQRYVIVLDDVWDVNAWETIKYAFPDCNCGSRIIFTTRIGNLAESIENTTHVYDLQPLPENEAWTLFCMKAFRGEPKAVCPPELEDMSRDILRKCEGLPLAIVAIGGLLSKKKNEGLEWKKVRDCLATELKSNNDLGSLRRILQLSYDNLPCYLKQCYLYLSVFPEDHLIKRMKLIRLWIVERFVEEKQGFTMEEVAEEYLNELVNRSLIQVAEMNHFNRVKTCRVHDLMREIILLKSREESLVMIANGTRISKNEKVRRLSIHENSEEVQSDMRFPYLWSFLSFSSHHSFEHGFRNYKLLRVLNLDRARFPSFPPELVDLIHLRYLSLRWTTIRELPESIRKLKYLEILDLKGSTVSSLPTGITQLTCLCQLRHYRHSFWSSLFFPDTHGMRVPSGIGRLTSLQKLGSVEVNEDNKLVRELGKLTQLRRLGILKLREEQGMDLCYTLERLKHLTAMYVVSLNKTDFLQLDSISSPPKYLQRLYLKCSLSALPGWIASLQYISKLVLQYSNLKNDPLKALQKLPSLVVLELRQAYAGEELCCDPGGFSKLKKLGLHELERLQRVGIAKGSMPGLDRLDITACTVLETVPDGIENLKNIEDLVLWEMPSTFIKTVERRRGEDFWRVQHITTITCIYESRGRWDATQVELEAFVEKTTCSSAVYRLGDIVFPEDYLIKRMELIPLWIVERFVEEKQGFTMEEVAEEYLNELVNRSLIQVAEMDYFNRVKKCRVHDLMREIILLKSREESLVMIANGTRISKNEKVRRLSIHENTEEVQSELRFPYLWSFLLFSSHHSFEHGFRNYKLLRVLTLDRAHFSSFLPEVVELIHLRYLSLRWTMIRELPESIGSSRSTVSSLPSGITQLTCLCQLLNYRYSLHSSWFFGDTHGMRVPSGIGRLTSLQKLVGVEVNEDNELVREVGKLTQLRKLGILKLREDQGMDLCYTLERLKHLNSLYLISLNKTDVFQLDSISSPPKYLQRLYLECSLSALPGWIASLQYISKLVLRYSNLKSDPLKALQKLPSLVVLQLRQAYAGEELWCDPGGFSKLKRLGFHELERLQRVGIAKGSMPGLERLDITACTVLEKVPDGIENLKNIEHLFLVEMPSTFIKTVERRRGEDFWRVQHITTITRWWCELKNLEQLDLSGNNLEGSFPDCLGNLSSLQLLDVSGNRFTGNIASGPLTSIIFCRTCIYIYICAIRYEISSFHGMMEYLHGRMFDYPMRGSSSIASMFYRPDRLAISIILNLY</sequence>
<evidence type="ECO:0000256" key="2">
    <source>
        <dbReference type="ARBA" id="ARBA00022737"/>
    </source>
</evidence>
<dbReference type="SUPFAM" id="SSF52540">
    <property type="entry name" value="P-loop containing nucleoside triphosphate hydrolases"/>
    <property type="match status" value="3"/>
</dbReference>
<keyword evidence="3" id="KW-0547">Nucleotide-binding</keyword>
<dbReference type="SUPFAM" id="SSF52058">
    <property type="entry name" value="L domain-like"/>
    <property type="match status" value="6"/>
</dbReference>
<evidence type="ECO:0000259" key="7">
    <source>
        <dbReference type="Pfam" id="PF23559"/>
    </source>
</evidence>
<feature type="domain" description="Disease resistance R13L4/SHOC-2-like LRR" evidence="8">
    <location>
        <begin position="1232"/>
        <end position="1441"/>
    </location>
</feature>
<dbReference type="InterPro" id="IPR001611">
    <property type="entry name" value="Leu-rich_rpt"/>
</dbReference>
<dbReference type="PANTHER" id="PTHR23155:SF1205">
    <property type="entry name" value="DISEASE RESISTANCE PROTEIN RPM1"/>
    <property type="match status" value="1"/>
</dbReference>
<gene>
    <name evidence="9" type="ORF">SVIM_LOCUS339123</name>
</gene>
<evidence type="ECO:0000256" key="3">
    <source>
        <dbReference type="ARBA" id="ARBA00022741"/>
    </source>
</evidence>
<dbReference type="Pfam" id="PF13855">
    <property type="entry name" value="LRR_8"/>
    <property type="match status" value="1"/>
</dbReference>
<dbReference type="InterPro" id="IPR058922">
    <property type="entry name" value="WHD_DRP"/>
</dbReference>
<dbReference type="Pfam" id="PF23598">
    <property type="entry name" value="LRR_14"/>
    <property type="match status" value="4"/>
</dbReference>
<dbReference type="PANTHER" id="PTHR23155">
    <property type="entry name" value="DISEASE RESISTANCE PROTEIN RP"/>
    <property type="match status" value="1"/>
</dbReference>
<feature type="domain" description="Disease resistance protein winged helix" evidence="7">
    <location>
        <begin position="1525"/>
        <end position="1596"/>
    </location>
</feature>
<feature type="domain" description="Disease resistance protein winged helix" evidence="7">
    <location>
        <begin position="2394"/>
        <end position="2465"/>
    </location>
</feature>
<evidence type="ECO:0000256" key="4">
    <source>
        <dbReference type="ARBA" id="ARBA00022821"/>
    </source>
</evidence>
<feature type="domain" description="Disease resistance R13L4/SHOC-2-like LRR" evidence="8">
    <location>
        <begin position="2007"/>
        <end position="2327"/>
    </location>
</feature>
<evidence type="ECO:0000259" key="6">
    <source>
        <dbReference type="Pfam" id="PF18052"/>
    </source>
</evidence>
<protein>
    <recommendedName>
        <fullName evidence="10">Disease resistance protein RPM1-like</fullName>
    </recommendedName>
</protein>
<feature type="domain" description="Disease resistance R13L4/SHOC-2-like LRR" evidence="8">
    <location>
        <begin position="2512"/>
        <end position="2823"/>
    </location>
</feature>
<dbReference type="InterPro" id="IPR041118">
    <property type="entry name" value="Rx_N"/>
</dbReference>
<evidence type="ECO:0000259" key="8">
    <source>
        <dbReference type="Pfam" id="PF23598"/>
    </source>
</evidence>
<dbReference type="CDD" id="cd14798">
    <property type="entry name" value="RX-CC_like"/>
    <property type="match status" value="2"/>
</dbReference>
<accession>A0A6N2MRD7</accession>
<keyword evidence="1" id="KW-0433">Leucine-rich repeat</keyword>
<dbReference type="EMBL" id="CAADRP010001740">
    <property type="protein sequence ID" value="VFU50750.1"/>
    <property type="molecule type" value="Genomic_DNA"/>
</dbReference>
<feature type="domain" description="NB-ARC" evidence="5">
    <location>
        <begin position="1727"/>
        <end position="1800"/>
    </location>
</feature>
<feature type="domain" description="Disease resistance N-terminal" evidence="6">
    <location>
        <begin position="924"/>
        <end position="1002"/>
    </location>
</feature>
<reference evidence="9" key="1">
    <citation type="submission" date="2019-03" db="EMBL/GenBank/DDBJ databases">
        <authorList>
            <person name="Mank J."/>
            <person name="Almeida P."/>
        </authorList>
    </citation>
    <scope>NUCLEOTIDE SEQUENCE</scope>
    <source>
        <strain evidence="9">78183</strain>
    </source>
</reference>
<dbReference type="Gene3D" id="3.80.10.10">
    <property type="entry name" value="Ribonuclease Inhibitor"/>
    <property type="match status" value="6"/>
</dbReference>
<proteinExistence type="predicted"/>
<dbReference type="InterPro" id="IPR038005">
    <property type="entry name" value="RX-like_CC"/>
</dbReference>
<evidence type="ECO:0000259" key="5">
    <source>
        <dbReference type="Pfam" id="PF00931"/>
    </source>
</evidence>
<dbReference type="Gene3D" id="1.10.10.10">
    <property type="entry name" value="Winged helix-like DNA-binding domain superfamily/Winged helix DNA-binding domain"/>
    <property type="match status" value="4"/>
</dbReference>
<dbReference type="Gene3D" id="3.40.50.300">
    <property type="entry name" value="P-loop containing nucleotide triphosphate hydrolases"/>
    <property type="match status" value="2"/>
</dbReference>
<dbReference type="InterPro" id="IPR042197">
    <property type="entry name" value="Apaf_helical"/>
</dbReference>
<evidence type="ECO:0000256" key="1">
    <source>
        <dbReference type="ARBA" id="ARBA00022614"/>
    </source>
</evidence>
<feature type="domain" description="NB-ARC" evidence="5">
    <location>
        <begin position="170"/>
        <end position="345"/>
    </location>
</feature>
<name>A0A6N2MRD7_SALVM</name>
<dbReference type="FunFam" id="1.10.10.10:FF:000322">
    <property type="entry name" value="Probable disease resistance protein At1g63360"/>
    <property type="match status" value="4"/>
</dbReference>
<dbReference type="Gene3D" id="1.20.5.4130">
    <property type="match status" value="2"/>
</dbReference>
<organism evidence="9">
    <name type="scientific">Salix viminalis</name>
    <name type="common">Common osier</name>
    <name type="synonym">Basket willow</name>
    <dbReference type="NCBI Taxonomy" id="40686"/>
    <lineage>
        <taxon>Eukaryota</taxon>
        <taxon>Viridiplantae</taxon>
        <taxon>Streptophyta</taxon>
        <taxon>Embryophyta</taxon>
        <taxon>Tracheophyta</taxon>
        <taxon>Spermatophyta</taxon>
        <taxon>Magnoliopsida</taxon>
        <taxon>eudicotyledons</taxon>
        <taxon>Gunneridae</taxon>
        <taxon>Pentapetalae</taxon>
        <taxon>rosids</taxon>
        <taxon>fabids</taxon>
        <taxon>Malpighiales</taxon>
        <taxon>Salicaceae</taxon>
        <taxon>Saliceae</taxon>
        <taxon>Salix</taxon>
    </lineage>
</organism>
<dbReference type="InterPro" id="IPR032675">
    <property type="entry name" value="LRR_dom_sf"/>
</dbReference>
<dbReference type="Pfam" id="PF18052">
    <property type="entry name" value="Rx_N"/>
    <property type="match status" value="2"/>
</dbReference>
<evidence type="ECO:0000313" key="9">
    <source>
        <dbReference type="EMBL" id="VFU50750.1"/>
    </source>
</evidence>
<dbReference type="SMART" id="SM00369">
    <property type="entry name" value="LRR_TYP"/>
    <property type="match status" value="8"/>
</dbReference>
<feature type="domain" description="Disease resistance N-terminal" evidence="6">
    <location>
        <begin position="5"/>
        <end position="87"/>
    </location>
</feature>
<dbReference type="InterPro" id="IPR003591">
    <property type="entry name" value="Leu-rich_rpt_typical-subtyp"/>
</dbReference>
<dbReference type="Gene3D" id="1.10.8.430">
    <property type="entry name" value="Helical domain of apoptotic protease-activating factors"/>
    <property type="match status" value="2"/>
</dbReference>
<dbReference type="GO" id="GO:0098542">
    <property type="term" value="P:defense response to other organism"/>
    <property type="evidence" value="ECO:0007669"/>
    <property type="project" value="TreeGrafter"/>
</dbReference>
<keyword evidence="2" id="KW-0677">Repeat</keyword>
<dbReference type="PRINTS" id="PR00364">
    <property type="entry name" value="DISEASERSIST"/>
</dbReference>
<dbReference type="InterPro" id="IPR027417">
    <property type="entry name" value="P-loop_NTPase"/>
</dbReference>
<dbReference type="GO" id="GO:0043531">
    <property type="term" value="F:ADP binding"/>
    <property type="evidence" value="ECO:0007669"/>
    <property type="project" value="InterPro"/>
</dbReference>
<evidence type="ECO:0008006" key="10">
    <source>
        <dbReference type="Google" id="ProtNLM"/>
    </source>
</evidence>